<dbReference type="GO" id="GO:0010029">
    <property type="term" value="P:regulation of seed germination"/>
    <property type="evidence" value="ECO:0007669"/>
    <property type="project" value="EnsemblPlants"/>
</dbReference>
<dbReference type="GO" id="GO:0009845">
    <property type="term" value="P:seed germination"/>
    <property type="evidence" value="ECO:0007669"/>
    <property type="project" value="EnsemblPlants"/>
</dbReference>
<feature type="repeat" description="PPR" evidence="3">
    <location>
        <begin position="265"/>
        <end position="299"/>
    </location>
</feature>
<dbReference type="Gramene" id="Kaladp0081s0296.1.v1.1">
    <property type="protein sequence ID" value="Kaladp0081s0296.1.v1.1"/>
    <property type="gene ID" value="Kaladp0081s0296.v1.1"/>
</dbReference>
<name>A0A7N0URG0_KALFE</name>
<dbReference type="EnsemblPlants" id="Kaladp0081s0296.1.v1.1">
    <property type="protein sequence ID" value="Kaladp0081s0296.1.v1.1"/>
    <property type="gene ID" value="Kaladp0081s0296.v1.1"/>
</dbReference>
<dbReference type="PROSITE" id="PS51375">
    <property type="entry name" value="PPR"/>
    <property type="match status" value="7"/>
</dbReference>
<evidence type="ECO:0000256" key="2">
    <source>
        <dbReference type="ARBA" id="ARBA00022737"/>
    </source>
</evidence>
<dbReference type="Proteomes" id="UP000594263">
    <property type="component" value="Unplaced"/>
</dbReference>
<evidence type="ECO:0000313" key="5">
    <source>
        <dbReference type="EnsemblPlants" id="Kaladp0081s0296.1.v1.1"/>
    </source>
</evidence>
<dbReference type="Gene3D" id="1.25.40.10">
    <property type="entry name" value="Tetratricopeptide repeat domain"/>
    <property type="match status" value="3"/>
</dbReference>
<dbReference type="InterPro" id="IPR011990">
    <property type="entry name" value="TPR-like_helical_dom_sf"/>
</dbReference>
<feature type="repeat" description="PPR" evidence="3">
    <location>
        <begin position="335"/>
        <end position="369"/>
    </location>
</feature>
<dbReference type="PANTHER" id="PTHR47941">
    <property type="entry name" value="PENTATRICOPEPTIDE REPEAT-CONTAINING PROTEIN 3, MITOCHONDRIAL"/>
    <property type="match status" value="1"/>
</dbReference>
<feature type="repeat" description="PPR" evidence="3">
    <location>
        <begin position="475"/>
        <end position="509"/>
    </location>
</feature>
<feature type="repeat" description="PPR" evidence="3">
    <location>
        <begin position="300"/>
        <end position="334"/>
    </location>
</feature>
<dbReference type="AlphaFoldDB" id="A0A7N0URG0"/>
<feature type="repeat" description="PPR" evidence="3">
    <location>
        <begin position="370"/>
        <end position="404"/>
    </location>
</feature>
<sequence length="603" mass="68737">MRFPTNLLIRGCVLRRFRKLNANPSFRIEFVRLFSEQSWLSEPGNPIINWPSPVSHSIAAPDLDPHPPVSSNLISTEAEFSESEFTAICDLLRNPSVSPGAELEAALDESGIKPVNSLLEAVFENFDSSPKLLLTLFQWAEKQAGFRAERKLFNTVVNAVCKARDFDSAWMLVLKCLDGDEQQQPEVVLGDTFAIMIRRYCRAGVAKSAIRTYQFACTLGHVSDSVSNSNLFEILLDALCKEGLVKVASEYVKKRRAFETTWVPSIRIYNILLNGWFRSRKLKHAERLWAEMKEDGVKPSVVTYGTLVEGYCRMRRVEIANELVKEMRREGIEPNAVVYNPVVDALGEAGRFKEAMGMLERFLVTEPGPTLSTYNSLVKGFCKGNDLVGASKVLKMMISRGFIPTATTYNYFFRYFMKFRKVEEGMNLYTKMIHSGHTPDRLTYHQILKMLCEEERLALALQVSKEMRARGLDLDLATSTMLVHLLCKMHKFDDAFAETMDMFRRGVVPQYLTFLRLGEELKRQGMSDKLRELNEKMASVPHSTKLPDSFVEDKEASYARRSSIIKRANVMSDILKDCRDPRELMRRRGRASSKIENEEVGET</sequence>
<dbReference type="GO" id="GO:0009788">
    <property type="term" value="P:negative regulation of abscisic acid-activated signaling pathway"/>
    <property type="evidence" value="ECO:0007669"/>
    <property type="project" value="EnsemblPlants"/>
</dbReference>
<evidence type="ECO:0000256" key="3">
    <source>
        <dbReference type="PROSITE-ProRule" id="PRU00708"/>
    </source>
</evidence>
<evidence type="ECO:0000256" key="1">
    <source>
        <dbReference type="ARBA" id="ARBA00007626"/>
    </source>
</evidence>
<protein>
    <recommendedName>
        <fullName evidence="7">Pentatricopeptide repeat-containing protein</fullName>
    </recommendedName>
</protein>
<organism evidence="5 6">
    <name type="scientific">Kalanchoe fedtschenkoi</name>
    <name type="common">Lavender scallops</name>
    <name type="synonym">South American air plant</name>
    <dbReference type="NCBI Taxonomy" id="63787"/>
    <lineage>
        <taxon>Eukaryota</taxon>
        <taxon>Viridiplantae</taxon>
        <taxon>Streptophyta</taxon>
        <taxon>Embryophyta</taxon>
        <taxon>Tracheophyta</taxon>
        <taxon>Spermatophyta</taxon>
        <taxon>Magnoliopsida</taxon>
        <taxon>eudicotyledons</taxon>
        <taxon>Gunneridae</taxon>
        <taxon>Pentapetalae</taxon>
        <taxon>Saxifragales</taxon>
        <taxon>Crassulaceae</taxon>
        <taxon>Kalanchoe</taxon>
    </lineage>
</organism>
<dbReference type="Pfam" id="PF13041">
    <property type="entry name" value="PPR_2"/>
    <property type="match status" value="2"/>
</dbReference>
<proteinExistence type="inferred from homology"/>
<dbReference type="GO" id="GO:0005829">
    <property type="term" value="C:cytosol"/>
    <property type="evidence" value="ECO:0007669"/>
    <property type="project" value="EnsemblPlants"/>
</dbReference>
<dbReference type="GO" id="GO:0005634">
    <property type="term" value="C:nucleus"/>
    <property type="evidence" value="ECO:0007669"/>
    <property type="project" value="EnsemblPlants"/>
</dbReference>
<keyword evidence="2" id="KW-0677">Repeat</keyword>
<comment type="similarity">
    <text evidence="1">Belongs to the PPR family. P subfamily.</text>
</comment>
<evidence type="ECO:0000256" key="4">
    <source>
        <dbReference type="SAM" id="MobiDB-lite"/>
    </source>
</evidence>
<feature type="region of interest" description="Disordered" evidence="4">
    <location>
        <begin position="582"/>
        <end position="603"/>
    </location>
</feature>
<reference evidence="5" key="1">
    <citation type="submission" date="2021-01" db="UniProtKB">
        <authorList>
            <consortium name="EnsemblPlants"/>
        </authorList>
    </citation>
    <scope>IDENTIFICATION</scope>
</reference>
<dbReference type="OMA" id="NYFFRFF"/>
<keyword evidence="6" id="KW-1185">Reference proteome</keyword>
<feature type="repeat" description="PPR" evidence="3">
    <location>
        <begin position="440"/>
        <end position="474"/>
    </location>
</feature>
<dbReference type="Pfam" id="PF01535">
    <property type="entry name" value="PPR"/>
    <property type="match status" value="1"/>
</dbReference>
<accession>A0A7N0URG0</accession>
<evidence type="ECO:0008006" key="7">
    <source>
        <dbReference type="Google" id="ProtNLM"/>
    </source>
</evidence>
<dbReference type="InterPro" id="IPR002885">
    <property type="entry name" value="PPR_rpt"/>
</dbReference>
<dbReference type="Pfam" id="PF12854">
    <property type="entry name" value="PPR_1"/>
    <property type="match status" value="1"/>
</dbReference>
<evidence type="ECO:0000313" key="6">
    <source>
        <dbReference type="Proteomes" id="UP000594263"/>
    </source>
</evidence>
<dbReference type="NCBIfam" id="TIGR00756">
    <property type="entry name" value="PPR"/>
    <property type="match status" value="4"/>
</dbReference>
<feature type="repeat" description="PPR" evidence="3">
    <location>
        <begin position="405"/>
        <end position="439"/>
    </location>
</feature>